<name>A0A218MLI1_9VIRU</name>
<sequence length="107" mass="11576">MTTKTHSGIGLTETKIYQCPTDKTAIVSRVSVSNITESLLTFHIGYYNATDNNTVYFIKNGVLDAGQRHIAISSSGTLSMSANDYITVLSTTDSSIDAIVTYEESDV</sequence>
<protein>
    <submittedName>
        <fullName evidence="1">Uncharacterized protein</fullName>
    </submittedName>
</protein>
<dbReference type="EMBL" id="KY052815">
    <property type="protein sequence ID" value="ASF00143.1"/>
    <property type="molecule type" value="Genomic_DNA"/>
</dbReference>
<reference evidence="1" key="2">
    <citation type="journal article" date="2017" name="Nat. Commun.">
        <title>Single-virus genomics reveals hidden cosmopolitan and abundant viruses.</title>
        <authorList>
            <person name="Martinez-Hernandez F."/>
            <person name="Fornas O."/>
            <person name="Lluesma Gomez M."/>
            <person name="Bolduc B."/>
            <person name="de la Cruz Pena M.J."/>
            <person name="Martinez J.M."/>
            <person name="Anton J."/>
            <person name="Gasol J.M."/>
            <person name="Rosselli R."/>
            <person name="Rodriguez-Valera F."/>
            <person name="Sullivan M.B."/>
            <person name="Acinas S.G."/>
            <person name="Martinez-Garcia M."/>
        </authorList>
    </citation>
    <scope>NUCLEOTIDE SEQUENCE</scope>
</reference>
<accession>A0A218MLI1</accession>
<proteinExistence type="predicted"/>
<organism evidence="1">
    <name type="scientific">uncultured virus</name>
    <dbReference type="NCBI Taxonomy" id="340016"/>
    <lineage>
        <taxon>Viruses</taxon>
        <taxon>environmental samples</taxon>
    </lineage>
</organism>
<evidence type="ECO:0000313" key="1">
    <source>
        <dbReference type="EMBL" id="ASF00143.1"/>
    </source>
</evidence>
<reference evidence="1" key="1">
    <citation type="submission" date="2016-10" db="EMBL/GenBank/DDBJ databases">
        <authorList>
            <person name="Varghese N."/>
        </authorList>
    </citation>
    <scope>NUCLEOTIDE SEQUENCE</scope>
</reference>